<dbReference type="Proteomes" id="UP000287651">
    <property type="component" value="Unassembled WGS sequence"/>
</dbReference>
<accession>A0A427BAT3</accession>
<feature type="region of interest" description="Disordered" evidence="1">
    <location>
        <begin position="117"/>
        <end position="146"/>
    </location>
</feature>
<evidence type="ECO:0000256" key="1">
    <source>
        <dbReference type="SAM" id="MobiDB-lite"/>
    </source>
</evidence>
<reference evidence="2 3" key="1">
    <citation type="journal article" date="2014" name="Agronomy (Basel)">
        <title>A Draft Genome Sequence for Ensete ventricosum, the Drought-Tolerant Tree Against Hunger.</title>
        <authorList>
            <person name="Harrison J."/>
            <person name="Moore K.A."/>
            <person name="Paszkiewicz K."/>
            <person name="Jones T."/>
            <person name="Grant M."/>
            <person name="Ambacheew D."/>
            <person name="Muzemil S."/>
            <person name="Studholme D.J."/>
        </authorList>
    </citation>
    <scope>NUCLEOTIDE SEQUENCE [LARGE SCALE GENOMIC DNA]</scope>
</reference>
<sequence length="146" mass="16129">MRNHSMSKKGIKDDLFDDQRASKDDEGHRCGTQANAQEDHSDPPPNRIAPRVGALGQHPGNPPRLAIPQLHVIPIHIPRPQLRIQNNDVLNILSPVGHRAAELDQPIIRIPQGTSRGTRIAPKERGGNRSRRMMPRKKPEVGGGEA</sequence>
<evidence type="ECO:0000313" key="3">
    <source>
        <dbReference type="Proteomes" id="UP000287651"/>
    </source>
</evidence>
<evidence type="ECO:0000313" key="2">
    <source>
        <dbReference type="EMBL" id="RRT85568.1"/>
    </source>
</evidence>
<organism evidence="2 3">
    <name type="scientific">Ensete ventricosum</name>
    <name type="common">Abyssinian banana</name>
    <name type="synonym">Musa ensete</name>
    <dbReference type="NCBI Taxonomy" id="4639"/>
    <lineage>
        <taxon>Eukaryota</taxon>
        <taxon>Viridiplantae</taxon>
        <taxon>Streptophyta</taxon>
        <taxon>Embryophyta</taxon>
        <taxon>Tracheophyta</taxon>
        <taxon>Spermatophyta</taxon>
        <taxon>Magnoliopsida</taxon>
        <taxon>Liliopsida</taxon>
        <taxon>Zingiberales</taxon>
        <taxon>Musaceae</taxon>
        <taxon>Ensete</taxon>
    </lineage>
</organism>
<dbReference type="AlphaFoldDB" id="A0A427BAT3"/>
<gene>
    <name evidence="2" type="ORF">B296_00000915</name>
</gene>
<feature type="compositionally biased region" description="Basic and acidic residues" evidence="1">
    <location>
        <begin position="10"/>
        <end position="29"/>
    </location>
</feature>
<dbReference type="EMBL" id="AMZH03000094">
    <property type="protein sequence ID" value="RRT85568.1"/>
    <property type="molecule type" value="Genomic_DNA"/>
</dbReference>
<proteinExistence type="predicted"/>
<name>A0A427BAT3_ENSVE</name>
<feature type="region of interest" description="Disordered" evidence="1">
    <location>
        <begin position="1"/>
        <end position="65"/>
    </location>
</feature>
<protein>
    <submittedName>
        <fullName evidence="2">Uncharacterized protein</fullName>
    </submittedName>
</protein>
<comment type="caution">
    <text evidence="2">The sequence shown here is derived from an EMBL/GenBank/DDBJ whole genome shotgun (WGS) entry which is preliminary data.</text>
</comment>